<dbReference type="GO" id="GO:0008677">
    <property type="term" value="F:2-dehydropantoate 2-reductase activity"/>
    <property type="evidence" value="ECO:0007669"/>
    <property type="project" value="UniProtKB-EC"/>
</dbReference>
<comment type="pathway">
    <text evidence="1 10">Cofactor biosynthesis; coenzyme A biosynthesis.</text>
</comment>
<evidence type="ECO:0000259" key="11">
    <source>
        <dbReference type="Pfam" id="PF02558"/>
    </source>
</evidence>
<dbReference type="GO" id="GO:0005737">
    <property type="term" value="C:cytoplasm"/>
    <property type="evidence" value="ECO:0007669"/>
    <property type="project" value="TreeGrafter"/>
</dbReference>
<comment type="similarity">
    <text evidence="2 10">Belongs to the ketopantoate reductase family.</text>
</comment>
<dbReference type="InterPro" id="IPR008927">
    <property type="entry name" value="6-PGluconate_DH-like_C_sf"/>
</dbReference>
<protein>
    <recommendedName>
        <fullName evidence="3 10">2-dehydropantoate 2-reductase</fullName>
        <ecNumber evidence="3 10">1.1.1.169</ecNumber>
    </recommendedName>
    <alternativeName>
        <fullName evidence="7 10">Ketopantoate reductase</fullName>
    </alternativeName>
</protein>
<sequence>MKIAVLGAGAVGLSIAARLSSLAEVHAVSRARHADAVTRLGLRLTGLWGDATCFIPCTTDLPDDEYDYVFITSKATQTREICEEFGNRFGNAAVVSIQNGIGNEEIISEYTDNVIGAMIITGFEWRGDADIYISVIGGDAQFGLFPDGCDERVTSLVSLFEEAGIVATATDSIRSAIWGKTIYNAALNPLGAVMGVPYGALLNPYAWEVITDIVQEAYAVADAEGITLEHSTADSYLDYLHDVQIPATFSHHSSMYQALSAGKRTEIAFMNGALVTKGEVHGIPTPANIFITRLIRFRESLGDS</sequence>
<dbReference type="GO" id="GO:0050661">
    <property type="term" value="F:NADP binding"/>
    <property type="evidence" value="ECO:0007669"/>
    <property type="project" value="TreeGrafter"/>
</dbReference>
<dbReference type="GO" id="GO:0015937">
    <property type="term" value="P:coenzyme A biosynthetic process"/>
    <property type="evidence" value="ECO:0007669"/>
    <property type="project" value="UniProtKB-KW"/>
</dbReference>
<evidence type="ECO:0000313" key="13">
    <source>
        <dbReference type="EMBL" id="MDE4908949.1"/>
    </source>
</evidence>
<evidence type="ECO:0000256" key="4">
    <source>
        <dbReference type="ARBA" id="ARBA00022857"/>
    </source>
</evidence>
<comment type="catalytic activity">
    <reaction evidence="8">
        <text>(R)-pantoate + NADP(+) = 2-dehydropantoate + NADPH + H(+)</text>
        <dbReference type="Rhea" id="RHEA:16233"/>
        <dbReference type="ChEBI" id="CHEBI:11561"/>
        <dbReference type="ChEBI" id="CHEBI:15378"/>
        <dbReference type="ChEBI" id="CHEBI:15980"/>
        <dbReference type="ChEBI" id="CHEBI:57783"/>
        <dbReference type="ChEBI" id="CHEBI:58349"/>
        <dbReference type="EC" id="1.1.1.169"/>
    </reaction>
    <physiologicalReaction direction="right-to-left" evidence="8">
        <dbReference type="Rhea" id="RHEA:16235"/>
    </physiologicalReaction>
</comment>
<keyword evidence="6 10" id="KW-0560">Oxidoreductase</keyword>
<dbReference type="InterPro" id="IPR036291">
    <property type="entry name" value="NAD(P)-bd_dom_sf"/>
</dbReference>
<dbReference type="Proteomes" id="UP001143747">
    <property type="component" value="Unassembled WGS sequence"/>
</dbReference>
<dbReference type="InterPro" id="IPR003710">
    <property type="entry name" value="ApbA"/>
</dbReference>
<dbReference type="SUPFAM" id="SSF48179">
    <property type="entry name" value="6-phosphogluconate dehydrogenase C-terminal domain-like"/>
    <property type="match status" value="1"/>
</dbReference>
<dbReference type="EMBL" id="JAKELO010000002">
    <property type="protein sequence ID" value="MDE4908949.1"/>
    <property type="molecule type" value="Genomic_DNA"/>
</dbReference>
<comment type="catalytic activity">
    <reaction evidence="9">
        <text>(R)-pantoate + NAD(+) = 2-dehydropantoate + NADH + H(+)</text>
        <dbReference type="Rhea" id="RHEA:61292"/>
        <dbReference type="ChEBI" id="CHEBI:11561"/>
        <dbReference type="ChEBI" id="CHEBI:15378"/>
        <dbReference type="ChEBI" id="CHEBI:15980"/>
        <dbReference type="ChEBI" id="CHEBI:57540"/>
        <dbReference type="ChEBI" id="CHEBI:57945"/>
    </reaction>
    <physiologicalReaction direction="right-to-left" evidence="9">
        <dbReference type="Rhea" id="RHEA:61294"/>
    </physiologicalReaction>
</comment>
<evidence type="ECO:0000259" key="12">
    <source>
        <dbReference type="Pfam" id="PF08546"/>
    </source>
</evidence>
<evidence type="ECO:0000256" key="10">
    <source>
        <dbReference type="RuleBase" id="RU362068"/>
    </source>
</evidence>
<proteinExistence type="inferred from homology"/>
<keyword evidence="4 10" id="KW-0521">NADP</keyword>
<dbReference type="SUPFAM" id="SSF51735">
    <property type="entry name" value="NAD(P)-binding Rossmann-fold domains"/>
    <property type="match status" value="1"/>
</dbReference>
<reference evidence="13" key="1">
    <citation type="submission" date="2022-01" db="EMBL/GenBank/DDBJ databases">
        <title>Draft genome of Methanogenium marinum DSM 15558.</title>
        <authorList>
            <person name="Chen S.-C."/>
            <person name="You Y.-T."/>
        </authorList>
    </citation>
    <scope>NUCLEOTIDE SEQUENCE</scope>
    <source>
        <strain evidence="13">DSM 15558</strain>
    </source>
</reference>
<dbReference type="InterPro" id="IPR050838">
    <property type="entry name" value="Ketopantoate_reductase"/>
</dbReference>
<evidence type="ECO:0000256" key="6">
    <source>
        <dbReference type="ARBA" id="ARBA00023002"/>
    </source>
</evidence>
<evidence type="ECO:0000256" key="3">
    <source>
        <dbReference type="ARBA" id="ARBA00013014"/>
    </source>
</evidence>
<dbReference type="NCBIfam" id="TIGR00745">
    <property type="entry name" value="apbA_panE"/>
    <property type="match status" value="1"/>
</dbReference>
<dbReference type="AlphaFoldDB" id="A0A9Q4PWR5"/>
<dbReference type="InterPro" id="IPR013332">
    <property type="entry name" value="KPR_N"/>
</dbReference>
<evidence type="ECO:0000256" key="8">
    <source>
        <dbReference type="ARBA" id="ARBA00047506"/>
    </source>
</evidence>
<feature type="domain" description="Ketopantoate reductase C-terminal" evidence="12">
    <location>
        <begin position="173"/>
        <end position="298"/>
    </location>
</feature>
<evidence type="ECO:0000256" key="5">
    <source>
        <dbReference type="ARBA" id="ARBA00022993"/>
    </source>
</evidence>
<name>A0A9Q4PWR5_9EURY</name>
<keyword evidence="14" id="KW-1185">Reference proteome</keyword>
<feature type="domain" description="Ketopantoate reductase N-terminal" evidence="11">
    <location>
        <begin position="3"/>
        <end position="145"/>
    </location>
</feature>
<gene>
    <name evidence="13" type="ORF">L0665_10055</name>
</gene>
<comment type="function">
    <text evidence="10">Catalyzes the NADPH-dependent reduction of ketopantoate into pantoic acid.</text>
</comment>
<evidence type="ECO:0000256" key="1">
    <source>
        <dbReference type="ARBA" id="ARBA00004724"/>
    </source>
</evidence>
<dbReference type="Gene3D" id="1.10.1040.10">
    <property type="entry name" value="N-(1-d-carboxylethyl)-l-norvaline Dehydrogenase, domain 2"/>
    <property type="match status" value="1"/>
</dbReference>
<dbReference type="GO" id="GO:0015940">
    <property type="term" value="P:pantothenate biosynthetic process"/>
    <property type="evidence" value="ECO:0007669"/>
    <property type="project" value="InterPro"/>
</dbReference>
<dbReference type="Pfam" id="PF08546">
    <property type="entry name" value="ApbA_C"/>
    <property type="match status" value="1"/>
</dbReference>
<organism evidence="13 14">
    <name type="scientific">Methanogenium marinum</name>
    <dbReference type="NCBI Taxonomy" id="348610"/>
    <lineage>
        <taxon>Archaea</taxon>
        <taxon>Methanobacteriati</taxon>
        <taxon>Methanobacteriota</taxon>
        <taxon>Stenosarchaea group</taxon>
        <taxon>Methanomicrobia</taxon>
        <taxon>Methanomicrobiales</taxon>
        <taxon>Methanomicrobiaceae</taxon>
        <taxon>Methanogenium</taxon>
    </lineage>
</organism>
<evidence type="ECO:0000256" key="7">
    <source>
        <dbReference type="ARBA" id="ARBA00032024"/>
    </source>
</evidence>
<dbReference type="RefSeq" id="WP_274925559.1">
    <property type="nucleotide sequence ID" value="NZ_JAKELO010000002.1"/>
</dbReference>
<dbReference type="EC" id="1.1.1.169" evidence="3 10"/>
<dbReference type="InterPro" id="IPR013752">
    <property type="entry name" value="KPA_reductase"/>
</dbReference>
<evidence type="ECO:0000256" key="9">
    <source>
        <dbReference type="ARBA" id="ARBA00048196"/>
    </source>
</evidence>
<keyword evidence="5 10" id="KW-0173">Coenzyme A biosynthesis</keyword>
<evidence type="ECO:0000313" key="14">
    <source>
        <dbReference type="Proteomes" id="UP001143747"/>
    </source>
</evidence>
<accession>A0A9Q4PWR5</accession>
<dbReference type="Pfam" id="PF02558">
    <property type="entry name" value="ApbA"/>
    <property type="match status" value="1"/>
</dbReference>
<evidence type="ECO:0000256" key="2">
    <source>
        <dbReference type="ARBA" id="ARBA00007870"/>
    </source>
</evidence>
<dbReference type="PANTHER" id="PTHR43765:SF2">
    <property type="entry name" value="2-DEHYDROPANTOATE 2-REDUCTASE"/>
    <property type="match status" value="1"/>
</dbReference>
<dbReference type="Gene3D" id="3.40.50.720">
    <property type="entry name" value="NAD(P)-binding Rossmann-like Domain"/>
    <property type="match status" value="1"/>
</dbReference>
<comment type="caution">
    <text evidence="13">The sequence shown here is derived from an EMBL/GenBank/DDBJ whole genome shotgun (WGS) entry which is preliminary data.</text>
</comment>
<dbReference type="PANTHER" id="PTHR43765">
    <property type="entry name" value="2-DEHYDROPANTOATE 2-REDUCTASE-RELATED"/>
    <property type="match status" value="1"/>
</dbReference>
<dbReference type="InterPro" id="IPR013328">
    <property type="entry name" value="6PGD_dom2"/>
</dbReference>